<dbReference type="Proteomes" id="UP000499080">
    <property type="component" value="Unassembled WGS sequence"/>
</dbReference>
<reference evidence="2 3" key="1">
    <citation type="journal article" date="2019" name="Sci. Rep.">
        <title>Orb-weaving spider Araneus ventricosus genome elucidates the spidroin gene catalogue.</title>
        <authorList>
            <person name="Kono N."/>
            <person name="Nakamura H."/>
            <person name="Ohtoshi R."/>
            <person name="Moran D.A.P."/>
            <person name="Shinohara A."/>
            <person name="Yoshida Y."/>
            <person name="Fujiwara M."/>
            <person name="Mori M."/>
            <person name="Tomita M."/>
            <person name="Arakawa K."/>
        </authorList>
    </citation>
    <scope>NUCLEOTIDE SEQUENCE [LARGE SCALE GENOMIC DNA]</scope>
</reference>
<organism evidence="2 3">
    <name type="scientific">Araneus ventricosus</name>
    <name type="common">Orbweaver spider</name>
    <name type="synonym">Epeira ventricosa</name>
    <dbReference type="NCBI Taxonomy" id="182803"/>
    <lineage>
        <taxon>Eukaryota</taxon>
        <taxon>Metazoa</taxon>
        <taxon>Ecdysozoa</taxon>
        <taxon>Arthropoda</taxon>
        <taxon>Chelicerata</taxon>
        <taxon>Arachnida</taxon>
        <taxon>Araneae</taxon>
        <taxon>Araneomorphae</taxon>
        <taxon>Entelegynae</taxon>
        <taxon>Araneoidea</taxon>
        <taxon>Araneidae</taxon>
        <taxon>Araneus</taxon>
    </lineage>
</organism>
<name>A0A4Y2GPR5_ARAVE</name>
<keyword evidence="3" id="KW-1185">Reference proteome</keyword>
<comment type="caution">
    <text evidence="2">The sequence shown here is derived from an EMBL/GenBank/DDBJ whole genome shotgun (WGS) entry which is preliminary data.</text>
</comment>
<evidence type="ECO:0000256" key="1">
    <source>
        <dbReference type="SAM" id="MobiDB-lite"/>
    </source>
</evidence>
<feature type="region of interest" description="Disordered" evidence="1">
    <location>
        <begin position="1"/>
        <end position="41"/>
    </location>
</feature>
<feature type="compositionally biased region" description="Basic and acidic residues" evidence="1">
    <location>
        <begin position="9"/>
        <end position="28"/>
    </location>
</feature>
<evidence type="ECO:0000313" key="2">
    <source>
        <dbReference type="EMBL" id="GBM54756.1"/>
    </source>
</evidence>
<accession>A0A4Y2GPR5</accession>
<proteinExistence type="predicted"/>
<evidence type="ECO:0000313" key="3">
    <source>
        <dbReference type="Proteomes" id="UP000499080"/>
    </source>
</evidence>
<sequence length="100" mass="10759">MASGVYDSQIKREETEIGRELRDSRTSNDRTSGAGPKACHHLPASSPYVSEAASLATGGAQQMQNQVALVLGWSRTRSGEVSVANVNFFPEEEMAGFDLI</sequence>
<dbReference type="EMBL" id="BGPR01001473">
    <property type="protein sequence ID" value="GBM54756.1"/>
    <property type="molecule type" value="Genomic_DNA"/>
</dbReference>
<gene>
    <name evidence="2" type="ORF">AVEN_259931_1</name>
</gene>
<protein>
    <submittedName>
        <fullName evidence="2">Uncharacterized protein</fullName>
    </submittedName>
</protein>
<dbReference type="AlphaFoldDB" id="A0A4Y2GPR5"/>